<evidence type="ECO:0000313" key="3">
    <source>
        <dbReference type="Proteomes" id="UP000424756"/>
    </source>
</evidence>
<protein>
    <submittedName>
        <fullName evidence="2">Uncharacterized protein</fullName>
    </submittedName>
</protein>
<organism evidence="2 3">
    <name type="scientific">Mycobacterium phage Blexus</name>
    <dbReference type="NCBI Taxonomy" id="2656561"/>
    <lineage>
        <taxon>Viruses</taxon>
        <taxon>Duplodnaviria</taxon>
        <taxon>Heunggongvirae</taxon>
        <taxon>Uroviricota</taxon>
        <taxon>Caudoviricetes</taxon>
        <taxon>Gracegardnervirinae</taxon>
        <taxon>Cheoctovirus</taxon>
        <taxon>Cheoctovirus blexus</taxon>
    </lineage>
</organism>
<dbReference type="Proteomes" id="UP000424756">
    <property type="component" value="Segment"/>
</dbReference>
<dbReference type="KEGG" id="vg:60326248"/>
<keyword evidence="3" id="KW-1185">Reference proteome</keyword>
<accession>A0A649VHI7</accession>
<feature type="compositionally biased region" description="Low complexity" evidence="1">
    <location>
        <begin position="25"/>
        <end position="40"/>
    </location>
</feature>
<evidence type="ECO:0000256" key="1">
    <source>
        <dbReference type="SAM" id="MobiDB-lite"/>
    </source>
</evidence>
<evidence type="ECO:0000313" key="2">
    <source>
        <dbReference type="EMBL" id="QGJ91788.1"/>
    </source>
</evidence>
<dbReference type="GeneID" id="60326248"/>
<dbReference type="EMBL" id="MN586012">
    <property type="protein sequence ID" value="QGJ91788.1"/>
    <property type="molecule type" value="Genomic_DNA"/>
</dbReference>
<feature type="region of interest" description="Disordered" evidence="1">
    <location>
        <begin position="21"/>
        <end position="40"/>
    </location>
</feature>
<gene>
    <name evidence="2" type="primary">66</name>
    <name evidence="2" type="ORF">SEA_BLEXUS_66</name>
</gene>
<reference evidence="2 3" key="1">
    <citation type="submission" date="2019-10" db="EMBL/GenBank/DDBJ databases">
        <authorList>
            <person name="Alvarez R.V."/>
            <person name="Connors B."/>
            <person name="Pierrette L."/>
            <person name="Alex D.G."/>
            <person name="Dorilas I.P."/>
            <person name="Gruca P.T."/>
            <person name="Newman M.R."/>
            <person name="Sullivan G."/>
            <person name="Gurney S.M.R."/>
            <person name="Garlena R.A."/>
            <person name="Russell D.A."/>
            <person name="Pope W.H."/>
            <person name="Jacobs-Sera D."/>
            <person name="Hatfull G.F."/>
        </authorList>
    </citation>
    <scope>NUCLEOTIDE SEQUENCE [LARGE SCALE GENOMIC DNA]</scope>
</reference>
<sequence>MLIGSPVLVVVSVVRMVVDAPTRNGGSDAAGGTTTSTRRS</sequence>
<proteinExistence type="predicted"/>
<dbReference type="RefSeq" id="YP_009954753.1">
    <property type="nucleotide sequence ID" value="NC_051635.1"/>
</dbReference>
<name>A0A649VHI7_9CAUD</name>